<dbReference type="AlphaFoldDB" id="A0A366EL77"/>
<dbReference type="OrthoDB" id="2417337at2"/>
<dbReference type="EMBL" id="QNRJ01000012">
    <property type="protein sequence ID" value="RBP02726.1"/>
    <property type="molecule type" value="Genomic_DNA"/>
</dbReference>
<dbReference type="Proteomes" id="UP000252118">
    <property type="component" value="Unassembled WGS sequence"/>
</dbReference>
<sequence>MKGLEVLVTRRTVAVCPAYDGIHQSIIYDYSGRKTFSKKSVMEILDYSCMAYRSTYDGRIKAVRHATKYLRKTPLMICPQEFIYAIPTMASTHYDCIWLFCQHIGSTVTSEGKTYIQFTNGEQLEINCSETVITKQRERAAATMNHFASFPSRRALRRTENELYLPGFHPGLLDSTDITNDSQIDF</sequence>
<name>A0A366EL77_9BACI</name>
<organism evidence="1 2">
    <name type="scientific">Rossellomorea aquimaris</name>
    <dbReference type="NCBI Taxonomy" id="189382"/>
    <lineage>
        <taxon>Bacteria</taxon>
        <taxon>Bacillati</taxon>
        <taxon>Bacillota</taxon>
        <taxon>Bacilli</taxon>
        <taxon>Bacillales</taxon>
        <taxon>Bacillaceae</taxon>
        <taxon>Rossellomorea</taxon>
    </lineage>
</organism>
<evidence type="ECO:0000313" key="2">
    <source>
        <dbReference type="Proteomes" id="UP000252118"/>
    </source>
</evidence>
<accession>A0A366EL77</accession>
<dbReference type="GO" id="GO:0030420">
    <property type="term" value="P:establishment of competence for transformation"/>
    <property type="evidence" value="ECO:0007669"/>
    <property type="project" value="InterPro"/>
</dbReference>
<dbReference type="InterPro" id="IPR010461">
    <property type="entry name" value="ComK"/>
</dbReference>
<comment type="caution">
    <text evidence="1">The sequence shown here is derived from an EMBL/GenBank/DDBJ whole genome shotgun (WGS) entry which is preliminary data.</text>
</comment>
<dbReference type="RefSeq" id="WP_113970381.1">
    <property type="nucleotide sequence ID" value="NZ_QNRJ01000012.1"/>
</dbReference>
<gene>
    <name evidence="1" type="ORF">DET59_11210</name>
</gene>
<reference evidence="1 2" key="1">
    <citation type="submission" date="2018-06" db="EMBL/GenBank/DDBJ databases">
        <title>Freshwater and sediment microbial communities from various areas in North America, analyzing microbe dynamics in response to fracking.</title>
        <authorList>
            <person name="Lamendella R."/>
        </authorList>
    </citation>
    <scope>NUCLEOTIDE SEQUENCE [LARGE SCALE GENOMIC DNA]</scope>
    <source>
        <strain evidence="1 2">97B</strain>
    </source>
</reference>
<dbReference type="Pfam" id="PF06338">
    <property type="entry name" value="ComK"/>
    <property type="match status" value="1"/>
</dbReference>
<protein>
    <submittedName>
        <fullName evidence="1">Competence protein ComK</fullName>
    </submittedName>
</protein>
<proteinExistence type="predicted"/>
<evidence type="ECO:0000313" key="1">
    <source>
        <dbReference type="EMBL" id="RBP02726.1"/>
    </source>
</evidence>